<evidence type="ECO:0000313" key="1">
    <source>
        <dbReference type="EMBL" id="MCP2352849.1"/>
    </source>
</evidence>
<dbReference type="InterPro" id="IPR029068">
    <property type="entry name" value="Glyas_Bleomycin-R_OHBP_Dase"/>
</dbReference>
<gene>
    <name evidence="1" type="ORF">HD595_008971</name>
</gene>
<dbReference type="EMBL" id="JAMZEC010000001">
    <property type="protein sequence ID" value="MCP2352849.1"/>
    <property type="molecule type" value="Genomic_DNA"/>
</dbReference>
<accession>A0ABT1KIR6</accession>
<dbReference type="RefSeq" id="WP_253780717.1">
    <property type="nucleotide sequence ID" value="NZ_BAAAVE010000014.1"/>
</dbReference>
<organism evidence="1 2">
    <name type="scientific">Nonomuraea roseoviolacea subsp. carminata</name>
    <dbReference type="NCBI Taxonomy" id="160689"/>
    <lineage>
        <taxon>Bacteria</taxon>
        <taxon>Bacillati</taxon>
        <taxon>Actinomycetota</taxon>
        <taxon>Actinomycetes</taxon>
        <taxon>Streptosporangiales</taxon>
        <taxon>Streptosporangiaceae</taxon>
        <taxon>Nonomuraea</taxon>
    </lineage>
</organism>
<evidence type="ECO:0000313" key="2">
    <source>
        <dbReference type="Proteomes" id="UP001320766"/>
    </source>
</evidence>
<name>A0ABT1KIR6_9ACTN</name>
<dbReference type="Proteomes" id="UP001320766">
    <property type="component" value="Unassembled WGS sequence"/>
</dbReference>
<proteinExistence type="predicted"/>
<dbReference type="Gene3D" id="3.10.180.10">
    <property type="entry name" value="2,3-Dihydroxybiphenyl 1,2-Dioxygenase, domain 1"/>
    <property type="match status" value="1"/>
</dbReference>
<comment type="caution">
    <text evidence="1">The sequence shown here is derived from an EMBL/GenBank/DDBJ whole genome shotgun (WGS) entry which is preliminary data.</text>
</comment>
<evidence type="ECO:0008006" key="3">
    <source>
        <dbReference type="Google" id="ProtNLM"/>
    </source>
</evidence>
<sequence length="244" mass="26332">MRETVIPILPCRDIDEIAAFYGMLGFDTTHHQTRPNPYLALRRDGIELHFAGITGFDPEQSYGSCIVAVDDTARLFEDFAAGMRAAHGKLLLTGIPRITRPRKRKNTGDLAGFTVVDPGGNWIRIFRSQAEPAPADAGDEASGPLARALENAIVQGEARGDTHQAAKILDGNLARAGDLAPVITLVEALVYRAELAVRLGDLDTAERLLARVADTTLDDSQRERLSDALANAADLELAVRPAVL</sequence>
<reference evidence="1 2" key="1">
    <citation type="submission" date="2022-06" db="EMBL/GenBank/DDBJ databases">
        <title>Sequencing the genomes of 1000 actinobacteria strains.</title>
        <authorList>
            <person name="Klenk H.-P."/>
        </authorList>
    </citation>
    <scope>NUCLEOTIDE SEQUENCE [LARGE SCALE GENOMIC DNA]</scope>
    <source>
        <strain evidence="1 2">DSM 44170</strain>
    </source>
</reference>
<protein>
    <recommendedName>
        <fullName evidence="3">VOC family protein</fullName>
    </recommendedName>
</protein>
<keyword evidence="2" id="KW-1185">Reference proteome</keyword>
<dbReference type="SUPFAM" id="SSF54593">
    <property type="entry name" value="Glyoxalase/Bleomycin resistance protein/Dihydroxybiphenyl dioxygenase"/>
    <property type="match status" value="1"/>
</dbReference>